<feature type="region of interest" description="Disordered" evidence="1">
    <location>
        <begin position="78"/>
        <end position="97"/>
    </location>
</feature>
<evidence type="ECO:0000256" key="1">
    <source>
        <dbReference type="SAM" id="MobiDB-lite"/>
    </source>
</evidence>
<sequence length="97" mass="10120">MWPVALAQTEVQAATADCGEPAPLPALFAIVCPCLLPREMTVARNRKRSSHGVGDIVLQSPSAPAGLSLSTMNLSHLQLDGRSSPGKRSSDAIVNGQ</sequence>
<organism evidence="2 3">
    <name type="scientific">Brevibacterium celere</name>
    <dbReference type="NCBI Taxonomy" id="225845"/>
    <lineage>
        <taxon>Bacteria</taxon>
        <taxon>Bacillati</taxon>
        <taxon>Actinomycetota</taxon>
        <taxon>Actinomycetes</taxon>
        <taxon>Micrococcales</taxon>
        <taxon>Brevibacteriaceae</taxon>
        <taxon>Brevibacterium</taxon>
    </lineage>
</organism>
<keyword evidence="3" id="KW-1185">Reference proteome</keyword>
<evidence type="ECO:0000313" key="3">
    <source>
        <dbReference type="Proteomes" id="UP000253509"/>
    </source>
</evidence>
<protein>
    <submittedName>
        <fullName evidence="2">Uncharacterized protein</fullName>
    </submittedName>
</protein>
<comment type="caution">
    <text evidence="2">The sequence shown here is derived from an EMBL/GenBank/DDBJ whole genome shotgun (WGS) entry which is preliminary data.</text>
</comment>
<proteinExistence type="predicted"/>
<dbReference type="AlphaFoldDB" id="A0A366IK01"/>
<accession>A0A366IK01</accession>
<dbReference type="Proteomes" id="UP000253509">
    <property type="component" value="Unassembled WGS sequence"/>
</dbReference>
<name>A0A366IK01_9MICO</name>
<reference evidence="2 3" key="1">
    <citation type="submission" date="2018-06" db="EMBL/GenBank/DDBJ databases">
        <title>Freshwater and sediment microbial communities from various areas in North America, analyzing microbe dynamics in response to fracking.</title>
        <authorList>
            <person name="Lamendella R."/>
        </authorList>
    </citation>
    <scope>NUCLEOTIDE SEQUENCE [LARGE SCALE GENOMIC DNA]</scope>
    <source>
        <strain evidence="2 3">3b_TX</strain>
    </source>
</reference>
<gene>
    <name evidence="2" type="ORF">DFO65_105215</name>
</gene>
<dbReference type="EMBL" id="QNSB01000005">
    <property type="protein sequence ID" value="RBP71610.1"/>
    <property type="molecule type" value="Genomic_DNA"/>
</dbReference>
<evidence type="ECO:0000313" key="2">
    <source>
        <dbReference type="EMBL" id="RBP71610.1"/>
    </source>
</evidence>